<reference evidence="3 4" key="1">
    <citation type="submission" date="2017-11" db="EMBL/GenBank/DDBJ databases">
        <title>Infants hospitalized years apart are colonized by the same room-sourced microbial strains.</title>
        <authorList>
            <person name="Brooks B."/>
            <person name="Olm M.R."/>
            <person name="Firek B.A."/>
            <person name="Baker R."/>
            <person name="Thomas B.C."/>
            <person name="Morowitz M.J."/>
            <person name="Banfield J.F."/>
        </authorList>
    </citation>
    <scope>NUCLEOTIDE SEQUENCE [LARGE SCALE GENOMIC DNA]</scope>
    <source>
        <strain evidence="3">S2_009_000_R2_76</strain>
    </source>
</reference>
<dbReference type="Proteomes" id="UP000249645">
    <property type="component" value="Unassembled WGS sequence"/>
</dbReference>
<comment type="caution">
    <text evidence="3">The sequence shown here is derived from an EMBL/GenBank/DDBJ whole genome shotgun (WGS) entry which is preliminary data.</text>
</comment>
<gene>
    <name evidence="3" type="ORF">DI598_08620</name>
</gene>
<dbReference type="InterPro" id="IPR005835">
    <property type="entry name" value="NTP_transferase_dom"/>
</dbReference>
<dbReference type="AlphaFoldDB" id="A0A2W5GTF9"/>
<dbReference type="SUPFAM" id="SSF53448">
    <property type="entry name" value="Nucleotide-diphospho-sugar transferases"/>
    <property type="match status" value="1"/>
</dbReference>
<dbReference type="InterPro" id="IPR029044">
    <property type="entry name" value="Nucleotide-diphossugar_trans"/>
</dbReference>
<dbReference type="InterPro" id="IPR051161">
    <property type="entry name" value="Mannose-6P_isomerase_type2"/>
</dbReference>
<dbReference type="GO" id="GO:0009298">
    <property type="term" value="P:GDP-mannose biosynthetic process"/>
    <property type="evidence" value="ECO:0007669"/>
    <property type="project" value="TreeGrafter"/>
</dbReference>
<evidence type="ECO:0000259" key="2">
    <source>
        <dbReference type="Pfam" id="PF22640"/>
    </source>
</evidence>
<feature type="domain" description="MannoseP isomerase/GMP-like beta-helix" evidence="2">
    <location>
        <begin position="237"/>
        <end position="288"/>
    </location>
</feature>
<name>A0A2W5GTF9_9SPHI</name>
<sequence>ITNKDFLSIVKEQVPDLDEDNILSEPSRKNTAPCVAYISFKLLHKNPNANIIVSPSDQIILDKQGFEEAAQKALNFSDKKNAFVTLGIKPLYPNTNYGYIQREQYEIEPQIFKVKTFTEKPPLEMAQTFIDSGDFLWNTGLFVWKASEILKEFEMFQPEMYEAFADAKDMFDQDREAEVLESVYGLCTNLSLDLAIMEKSENVYIVPCEFGWSDLGTWNNIYENQEKDYLGSALSGDRIVNIDSTQSIINVSDNKLVVIQGLDNHIVIDTDDVLLICKRDRENEMKEYMTEVRKKYGEKFM</sequence>
<dbReference type="GO" id="GO:0004475">
    <property type="term" value="F:mannose-1-phosphate guanylyltransferase (GTP) activity"/>
    <property type="evidence" value="ECO:0007669"/>
    <property type="project" value="TreeGrafter"/>
</dbReference>
<evidence type="ECO:0000313" key="4">
    <source>
        <dbReference type="Proteomes" id="UP000249645"/>
    </source>
</evidence>
<dbReference type="Gene3D" id="3.90.550.10">
    <property type="entry name" value="Spore Coat Polysaccharide Biosynthesis Protein SpsA, Chain A"/>
    <property type="match status" value="1"/>
</dbReference>
<accession>A0A2W5GTF9</accession>
<evidence type="ECO:0000259" key="1">
    <source>
        <dbReference type="Pfam" id="PF00483"/>
    </source>
</evidence>
<dbReference type="Pfam" id="PF22640">
    <property type="entry name" value="ManC_GMP_beta-helix"/>
    <property type="match status" value="1"/>
</dbReference>
<dbReference type="SUPFAM" id="SSF159283">
    <property type="entry name" value="Guanosine diphospho-D-mannose pyrophosphorylase/mannose-6-phosphate isomerase linker domain"/>
    <property type="match status" value="1"/>
</dbReference>
<evidence type="ECO:0000313" key="3">
    <source>
        <dbReference type="EMBL" id="PZP49116.1"/>
    </source>
</evidence>
<feature type="domain" description="Nucleotidyl transferase" evidence="1">
    <location>
        <begin position="10"/>
        <end position="227"/>
    </location>
</feature>
<protein>
    <submittedName>
        <fullName evidence="3">Mannose-1-phosphate guanylyltransferase</fullName>
    </submittedName>
</protein>
<organism evidence="3 4">
    <name type="scientific">Pseudopedobacter saltans</name>
    <dbReference type="NCBI Taxonomy" id="151895"/>
    <lineage>
        <taxon>Bacteria</taxon>
        <taxon>Pseudomonadati</taxon>
        <taxon>Bacteroidota</taxon>
        <taxon>Sphingobacteriia</taxon>
        <taxon>Sphingobacteriales</taxon>
        <taxon>Sphingobacteriaceae</taxon>
        <taxon>Pseudopedobacter</taxon>
    </lineage>
</organism>
<dbReference type="PANTHER" id="PTHR46390">
    <property type="entry name" value="MANNOSE-1-PHOSPHATE GUANYLYLTRANSFERASE"/>
    <property type="match status" value="1"/>
</dbReference>
<dbReference type="Pfam" id="PF00483">
    <property type="entry name" value="NTP_transferase"/>
    <property type="match status" value="1"/>
</dbReference>
<dbReference type="EMBL" id="QFOI01000127">
    <property type="protein sequence ID" value="PZP49116.1"/>
    <property type="molecule type" value="Genomic_DNA"/>
</dbReference>
<keyword evidence="3" id="KW-0548">Nucleotidyltransferase</keyword>
<feature type="non-terminal residue" evidence="3">
    <location>
        <position position="1"/>
    </location>
</feature>
<proteinExistence type="predicted"/>
<dbReference type="PANTHER" id="PTHR46390:SF1">
    <property type="entry name" value="MANNOSE-1-PHOSPHATE GUANYLYLTRANSFERASE"/>
    <property type="match status" value="1"/>
</dbReference>
<dbReference type="InterPro" id="IPR054566">
    <property type="entry name" value="ManC/GMP-like_b-helix"/>
</dbReference>
<keyword evidence="3" id="KW-0808">Transferase</keyword>